<feature type="transmembrane region" description="Helical" evidence="2">
    <location>
        <begin position="98"/>
        <end position="117"/>
    </location>
</feature>
<proteinExistence type="predicted"/>
<comment type="caution">
    <text evidence="5">The sequence shown here is derived from an EMBL/GenBank/DDBJ whole genome shotgun (WGS) entry which is preliminary data.</text>
</comment>
<evidence type="ECO:0000313" key="5">
    <source>
        <dbReference type="EMBL" id="TXL62323.1"/>
    </source>
</evidence>
<gene>
    <name evidence="5" type="ORF">FHP06_06420</name>
</gene>
<keyword evidence="2" id="KW-0812">Transmembrane</keyword>
<evidence type="ECO:0000259" key="3">
    <source>
        <dbReference type="Pfam" id="PF01757"/>
    </source>
</evidence>
<keyword evidence="2" id="KW-0472">Membrane</keyword>
<organism evidence="5 6">
    <name type="scientific">Aeromicrobium terrae</name>
    <dbReference type="NCBI Taxonomy" id="2498846"/>
    <lineage>
        <taxon>Bacteria</taxon>
        <taxon>Bacillati</taxon>
        <taxon>Actinomycetota</taxon>
        <taxon>Actinomycetes</taxon>
        <taxon>Propionibacteriales</taxon>
        <taxon>Nocardioidaceae</taxon>
        <taxon>Aeromicrobium</taxon>
    </lineage>
</organism>
<feature type="transmembrane region" description="Helical" evidence="2">
    <location>
        <begin position="393"/>
        <end position="410"/>
    </location>
</feature>
<accession>A0A5C8NPF3</accession>
<dbReference type="Pfam" id="PF01757">
    <property type="entry name" value="Acyl_transf_3"/>
    <property type="match status" value="1"/>
</dbReference>
<dbReference type="InterPro" id="IPR043968">
    <property type="entry name" value="SGNH"/>
</dbReference>
<protein>
    <submittedName>
        <fullName evidence="5">Acyltransferase</fullName>
    </submittedName>
</protein>
<keyword evidence="5" id="KW-0808">Transferase</keyword>
<feature type="transmembrane region" description="Helical" evidence="2">
    <location>
        <begin position="356"/>
        <end position="373"/>
    </location>
</feature>
<feature type="domain" description="Acyltransferase 3" evidence="3">
    <location>
        <begin position="33"/>
        <end position="349"/>
    </location>
</feature>
<evidence type="ECO:0000256" key="2">
    <source>
        <dbReference type="SAM" id="Phobius"/>
    </source>
</evidence>
<dbReference type="OrthoDB" id="3404679at2"/>
<dbReference type="InterPro" id="IPR002656">
    <property type="entry name" value="Acyl_transf_3_dom"/>
</dbReference>
<feature type="transmembrane region" description="Helical" evidence="2">
    <location>
        <begin position="193"/>
        <end position="213"/>
    </location>
</feature>
<dbReference type="GO" id="GO:0016020">
    <property type="term" value="C:membrane"/>
    <property type="evidence" value="ECO:0007669"/>
    <property type="project" value="TreeGrafter"/>
</dbReference>
<feature type="transmembrane region" description="Helical" evidence="2">
    <location>
        <begin position="169"/>
        <end position="186"/>
    </location>
</feature>
<sequence>MRTAPDHVTVTAPSRRTPEPARAPSSTAIRGDVQGLRALAVSLVLLFHLWPNRLSGGYIGVDVFFVISGYLITSHLLGRPPRDLRGLGTFWSRRIRRLLPASFLVLAVTLLASRLIAPETQWANTARDVRGATLYILNWRLAGNSVDYLAAENAPSPVQHFWSLSVEEQFYLGWPVLMLVLGFLAVRRGRDALTTILGGLAVVVAASFTYSVWMGQHSPAPGYFVTPTRIWELGIGALLAGYLLRRERSGQGYLAPAGPARAVATVLGLAAVVWAAFDFSGATRFPGWHAAIPVLGCALLIGIGPADRGGALDRVLDNPAARWLGDISYSVYLWHWPMIVLLPSVSGGELGRLDKAAIIVTALVLSALTKTFVEDRYRRVRTTGRSRPRLTSVFVTAATGMVLLVGLTVAQTHEVAQRQEDARASLQRALSGDQKCFGANAMTPGSGCGITRSGDVVPAPAQAVDDHSTAYDHDCRAVEPFKSTPTCTYGDPDGDVKVAITGNSHAVHFLPALDRIGKQSGWKITTYLASACRPTEARDVWDSKESQTGCYEWGQRVLEQIRKGGFDLVVMSNSTTGEAEGASDHSESLRIWQRGYEKYLGELTRAGGPSIVAIRDVPTPARTLRTAVPDCVAEHRDDLTRCSGPRKAWLVEDPLIDAAKAMRDRKVRVTDLTDRFCDARTCFGVIGGVIVYFDHQHISATYSISLARYLAEPLSEALGAATG</sequence>
<reference evidence="5 6" key="1">
    <citation type="submission" date="2019-06" db="EMBL/GenBank/DDBJ databases">
        <title>Aeromicrobium sp. nov., isolated from a maize field.</title>
        <authorList>
            <person name="Lin S.-Y."/>
            <person name="Tsai C.-F."/>
            <person name="Young C.-C."/>
        </authorList>
    </citation>
    <scope>NUCLEOTIDE SEQUENCE [LARGE SCALE GENOMIC DNA]</scope>
    <source>
        <strain evidence="5 6">CC-CFT486</strain>
    </source>
</reference>
<dbReference type="InterPro" id="IPR050879">
    <property type="entry name" value="Acyltransferase_3"/>
</dbReference>
<dbReference type="GO" id="GO:0009103">
    <property type="term" value="P:lipopolysaccharide biosynthetic process"/>
    <property type="evidence" value="ECO:0007669"/>
    <property type="project" value="TreeGrafter"/>
</dbReference>
<evidence type="ECO:0000256" key="1">
    <source>
        <dbReference type="SAM" id="MobiDB-lite"/>
    </source>
</evidence>
<feature type="transmembrane region" description="Helical" evidence="2">
    <location>
        <begin position="327"/>
        <end position="344"/>
    </location>
</feature>
<keyword evidence="2" id="KW-1133">Transmembrane helix</keyword>
<evidence type="ECO:0000313" key="6">
    <source>
        <dbReference type="Proteomes" id="UP000321571"/>
    </source>
</evidence>
<feature type="transmembrane region" description="Helical" evidence="2">
    <location>
        <begin position="225"/>
        <end position="244"/>
    </location>
</feature>
<keyword evidence="6" id="KW-1185">Reference proteome</keyword>
<feature type="domain" description="SGNH" evidence="4">
    <location>
        <begin position="481"/>
        <end position="710"/>
    </location>
</feature>
<dbReference type="Pfam" id="PF19040">
    <property type="entry name" value="SGNH"/>
    <property type="match status" value="1"/>
</dbReference>
<feature type="transmembrane region" description="Helical" evidence="2">
    <location>
        <begin position="57"/>
        <end position="77"/>
    </location>
</feature>
<dbReference type="PANTHER" id="PTHR23028">
    <property type="entry name" value="ACETYLTRANSFERASE"/>
    <property type="match status" value="1"/>
</dbReference>
<feature type="transmembrane region" description="Helical" evidence="2">
    <location>
        <begin position="253"/>
        <end position="276"/>
    </location>
</feature>
<feature type="region of interest" description="Disordered" evidence="1">
    <location>
        <begin position="1"/>
        <end position="27"/>
    </location>
</feature>
<feature type="transmembrane region" description="Helical" evidence="2">
    <location>
        <begin position="288"/>
        <end position="306"/>
    </location>
</feature>
<keyword evidence="5" id="KW-0012">Acyltransferase</keyword>
<dbReference type="Proteomes" id="UP000321571">
    <property type="component" value="Unassembled WGS sequence"/>
</dbReference>
<dbReference type="EMBL" id="VDUX01000002">
    <property type="protein sequence ID" value="TXL62323.1"/>
    <property type="molecule type" value="Genomic_DNA"/>
</dbReference>
<dbReference type="AlphaFoldDB" id="A0A5C8NPF3"/>
<dbReference type="PANTHER" id="PTHR23028:SF53">
    <property type="entry name" value="ACYL_TRANSF_3 DOMAIN-CONTAINING PROTEIN"/>
    <property type="match status" value="1"/>
</dbReference>
<evidence type="ECO:0000259" key="4">
    <source>
        <dbReference type="Pfam" id="PF19040"/>
    </source>
</evidence>
<name>A0A5C8NPF3_9ACTN</name>
<dbReference type="GO" id="GO:0016747">
    <property type="term" value="F:acyltransferase activity, transferring groups other than amino-acyl groups"/>
    <property type="evidence" value="ECO:0007669"/>
    <property type="project" value="InterPro"/>
</dbReference>